<evidence type="ECO:0000256" key="2">
    <source>
        <dbReference type="ARBA" id="ARBA00022448"/>
    </source>
</evidence>
<dbReference type="Proteomes" id="UP001055712">
    <property type="component" value="Unassembled WGS sequence"/>
</dbReference>
<evidence type="ECO:0000256" key="5">
    <source>
        <dbReference type="ARBA" id="ARBA00022840"/>
    </source>
</evidence>
<proteinExistence type="predicted"/>
<feature type="compositionally biased region" description="Low complexity" evidence="8">
    <location>
        <begin position="316"/>
        <end position="329"/>
    </location>
</feature>
<accession>A0A9D4YZM6</accession>
<dbReference type="PROSITE" id="PS50893">
    <property type="entry name" value="ABC_TRANSPORTER_2"/>
    <property type="match status" value="1"/>
</dbReference>
<evidence type="ECO:0000256" key="7">
    <source>
        <dbReference type="ARBA" id="ARBA00023136"/>
    </source>
</evidence>
<evidence type="ECO:0000256" key="4">
    <source>
        <dbReference type="ARBA" id="ARBA00022741"/>
    </source>
</evidence>
<dbReference type="GO" id="GO:0005743">
    <property type="term" value="C:mitochondrial inner membrane"/>
    <property type="evidence" value="ECO:0007669"/>
    <property type="project" value="UniProtKB-SubCell"/>
</dbReference>
<dbReference type="InterPro" id="IPR039421">
    <property type="entry name" value="Type_1_exporter"/>
</dbReference>
<keyword evidence="6 9" id="KW-1133">Transmembrane helix</keyword>
<dbReference type="Gene3D" id="1.20.1560.10">
    <property type="entry name" value="ABC transporter type 1, transmembrane domain"/>
    <property type="match status" value="1"/>
</dbReference>
<dbReference type="InterPro" id="IPR027417">
    <property type="entry name" value="P-loop_NTPase"/>
</dbReference>
<protein>
    <submittedName>
        <fullName evidence="12">Uncharacterized protein</fullName>
    </submittedName>
</protein>
<dbReference type="InterPro" id="IPR011527">
    <property type="entry name" value="ABC1_TM_dom"/>
</dbReference>
<dbReference type="OrthoDB" id="6500128at2759"/>
<reference evidence="12" key="1">
    <citation type="journal article" date="2019" name="Plant J.">
        <title>Chlorella vulgaris genome assembly and annotation reveals the molecular basis for metabolic acclimation to high light conditions.</title>
        <authorList>
            <person name="Cecchin M."/>
            <person name="Marcolungo L."/>
            <person name="Rossato M."/>
            <person name="Girolomoni L."/>
            <person name="Cosentino E."/>
            <person name="Cuine S."/>
            <person name="Li-Beisson Y."/>
            <person name="Delledonne M."/>
            <person name="Ballottari M."/>
        </authorList>
    </citation>
    <scope>NUCLEOTIDE SEQUENCE</scope>
    <source>
        <strain evidence="12">211/11P</strain>
    </source>
</reference>
<evidence type="ECO:0000256" key="8">
    <source>
        <dbReference type="SAM" id="MobiDB-lite"/>
    </source>
</evidence>
<feature type="transmembrane region" description="Helical" evidence="9">
    <location>
        <begin position="132"/>
        <end position="148"/>
    </location>
</feature>
<dbReference type="AlphaFoldDB" id="A0A9D4YZM6"/>
<dbReference type="InterPro" id="IPR003439">
    <property type="entry name" value="ABC_transporter-like_ATP-bd"/>
</dbReference>
<name>A0A9D4YZM6_CHLVU</name>
<evidence type="ECO:0000313" key="12">
    <source>
        <dbReference type="EMBL" id="KAI3435659.1"/>
    </source>
</evidence>
<dbReference type="GO" id="GO:0005524">
    <property type="term" value="F:ATP binding"/>
    <property type="evidence" value="ECO:0007669"/>
    <property type="project" value="UniProtKB-KW"/>
</dbReference>
<evidence type="ECO:0000313" key="13">
    <source>
        <dbReference type="Proteomes" id="UP001055712"/>
    </source>
</evidence>
<sequence length="602" mass="64380">MNLLSPVLQGMLFDILVRGQPWQDYSQLFLGLLVIYVAEPLLSQVYILNACAAGEKLQASLRVETFRCLLAQRVEFFDRHSSSRLTQLLSRDLDSIRAFVFSNTTRDRGLRALLEALGTVVVLFALSWRLGPILAAVIVASVCTAFLYRRQTRSLEASNAAAQQRLAEVAASSFTNMRTVRIFAGEALEQQRFGQQVARSYASGVGFARAKAMLEGINRSATHLSLLALYALGGYLVNNKLLPVGVLVTAIGFTFSLVFATQGMLQTFADLRGMVASVRRVRNTLSELPPDESMEAALPPLPDTPWEAPATSAARGDGPLGLPDEGPVPCSANGSISHDARSGRAVEAAQSGDLRLDGVSFTYPLRPGAPVLKGLTLALPRGKVTALVGRSGAGKSTVAALLERLYAPDGGTISLGGYNIRGFTRLEWTATLAAVSQEPVLFPASIAYNIGYGKAMQCSQAEIEAAARAANAHEFISALPEGYATVVGEAGSLLSGGQRQRIALARALLKDAPILILDEATSSLDAENERLVQAAIEKLMEGRTVMVIAHRLSTVKNADQIVVLDAGEVVEQGTHTQLLARSNGRYAALVNAQELTLESTLM</sequence>
<dbReference type="FunFam" id="3.40.50.300:FF:000403">
    <property type="entry name" value="ATP-binding cassette sub-family B member 8, mitochondrial"/>
    <property type="match status" value="1"/>
</dbReference>
<evidence type="ECO:0000256" key="3">
    <source>
        <dbReference type="ARBA" id="ARBA00022692"/>
    </source>
</evidence>
<organism evidence="12 13">
    <name type="scientific">Chlorella vulgaris</name>
    <name type="common">Green alga</name>
    <dbReference type="NCBI Taxonomy" id="3077"/>
    <lineage>
        <taxon>Eukaryota</taxon>
        <taxon>Viridiplantae</taxon>
        <taxon>Chlorophyta</taxon>
        <taxon>core chlorophytes</taxon>
        <taxon>Trebouxiophyceae</taxon>
        <taxon>Chlorellales</taxon>
        <taxon>Chlorellaceae</taxon>
        <taxon>Chlorella clade</taxon>
        <taxon>Chlorella</taxon>
    </lineage>
</organism>
<comment type="subcellular location">
    <subcellularLocation>
        <location evidence="1">Mitochondrion inner membrane</location>
        <topology evidence="1">Multi-pass membrane protein</topology>
    </subcellularLocation>
</comment>
<dbReference type="Pfam" id="PF00005">
    <property type="entry name" value="ABC_tran"/>
    <property type="match status" value="1"/>
</dbReference>
<dbReference type="Gene3D" id="3.40.50.300">
    <property type="entry name" value="P-loop containing nucleotide triphosphate hydrolases"/>
    <property type="match status" value="1"/>
</dbReference>
<keyword evidence="2" id="KW-0813">Transport</keyword>
<dbReference type="InterPro" id="IPR036640">
    <property type="entry name" value="ABC1_TM_sf"/>
</dbReference>
<feature type="domain" description="ABC transmembrane type-1" evidence="11">
    <location>
        <begin position="1"/>
        <end position="273"/>
    </location>
</feature>
<dbReference type="CDD" id="cd18557">
    <property type="entry name" value="ABC_6TM_TAP_ABCB8_10_like"/>
    <property type="match status" value="1"/>
</dbReference>
<dbReference type="PROSITE" id="PS50929">
    <property type="entry name" value="ABC_TM1F"/>
    <property type="match status" value="1"/>
</dbReference>
<keyword evidence="13" id="KW-1185">Reference proteome</keyword>
<evidence type="ECO:0000259" key="10">
    <source>
        <dbReference type="PROSITE" id="PS50893"/>
    </source>
</evidence>
<comment type="caution">
    <text evidence="12">The sequence shown here is derived from an EMBL/GenBank/DDBJ whole genome shotgun (WGS) entry which is preliminary data.</text>
</comment>
<keyword evidence="5" id="KW-0067">ATP-binding</keyword>
<keyword evidence="3 9" id="KW-0812">Transmembrane</keyword>
<dbReference type="InterPro" id="IPR003593">
    <property type="entry name" value="AAA+_ATPase"/>
</dbReference>
<dbReference type="GO" id="GO:0016887">
    <property type="term" value="F:ATP hydrolysis activity"/>
    <property type="evidence" value="ECO:0007669"/>
    <property type="project" value="InterPro"/>
</dbReference>
<keyword evidence="4" id="KW-0547">Nucleotide-binding</keyword>
<gene>
    <name evidence="12" type="ORF">D9Q98_001717</name>
</gene>
<evidence type="ECO:0000256" key="1">
    <source>
        <dbReference type="ARBA" id="ARBA00004448"/>
    </source>
</evidence>
<dbReference type="GO" id="GO:0015421">
    <property type="term" value="F:ABC-type oligopeptide transporter activity"/>
    <property type="evidence" value="ECO:0007669"/>
    <property type="project" value="TreeGrafter"/>
</dbReference>
<dbReference type="Pfam" id="PF00664">
    <property type="entry name" value="ABC_membrane"/>
    <property type="match status" value="1"/>
</dbReference>
<evidence type="ECO:0000259" key="11">
    <source>
        <dbReference type="PROSITE" id="PS50929"/>
    </source>
</evidence>
<dbReference type="PANTHER" id="PTHR43394">
    <property type="entry name" value="ATP-DEPENDENT PERMEASE MDL1, MITOCHONDRIAL"/>
    <property type="match status" value="1"/>
</dbReference>
<feature type="region of interest" description="Disordered" evidence="8">
    <location>
        <begin position="286"/>
        <end position="344"/>
    </location>
</feature>
<dbReference type="SMART" id="SM00382">
    <property type="entry name" value="AAA"/>
    <property type="match status" value="1"/>
</dbReference>
<dbReference type="PROSITE" id="PS00211">
    <property type="entry name" value="ABC_TRANSPORTER_1"/>
    <property type="match status" value="1"/>
</dbReference>
<dbReference type="PANTHER" id="PTHR43394:SF7">
    <property type="entry name" value="ABC TRANSPORTER B FAMILY MEMBER 28"/>
    <property type="match status" value="1"/>
</dbReference>
<keyword evidence="7 9" id="KW-0472">Membrane</keyword>
<evidence type="ECO:0000256" key="6">
    <source>
        <dbReference type="ARBA" id="ARBA00022989"/>
    </source>
</evidence>
<dbReference type="EMBL" id="SIDB01000002">
    <property type="protein sequence ID" value="KAI3435659.1"/>
    <property type="molecule type" value="Genomic_DNA"/>
</dbReference>
<dbReference type="SUPFAM" id="SSF52540">
    <property type="entry name" value="P-loop containing nucleoside triphosphate hydrolases"/>
    <property type="match status" value="1"/>
</dbReference>
<dbReference type="GO" id="GO:0090374">
    <property type="term" value="P:oligopeptide export from mitochondrion"/>
    <property type="evidence" value="ECO:0007669"/>
    <property type="project" value="TreeGrafter"/>
</dbReference>
<feature type="domain" description="ABC transporter" evidence="10">
    <location>
        <begin position="354"/>
        <end position="591"/>
    </location>
</feature>
<dbReference type="InterPro" id="IPR017871">
    <property type="entry name" value="ABC_transporter-like_CS"/>
</dbReference>
<dbReference type="SUPFAM" id="SSF90123">
    <property type="entry name" value="ABC transporter transmembrane region"/>
    <property type="match status" value="1"/>
</dbReference>
<reference evidence="12" key="2">
    <citation type="submission" date="2020-11" db="EMBL/GenBank/DDBJ databases">
        <authorList>
            <person name="Cecchin M."/>
            <person name="Marcolungo L."/>
            <person name="Rossato M."/>
            <person name="Girolomoni L."/>
            <person name="Cosentino E."/>
            <person name="Cuine S."/>
            <person name="Li-Beisson Y."/>
            <person name="Delledonne M."/>
            <person name="Ballottari M."/>
        </authorList>
    </citation>
    <scope>NUCLEOTIDE SEQUENCE</scope>
    <source>
        <strain evidence="12">211/11P</strain>
        <tissue evidence="12">Whole cell</tissue>
    </source>
</reference>
<feature type="transmembrane region" description="Helical" evidence="9">
    <location>
        <begin position="244"/>
        <end position="265"/>
    </location>
</feature>
<evidence type="ECO:0000256" key="9">
    <source>
        <dbReference type="SAM" id="Phobius"/>
    </source>
</evidence>